<feature type="region of interest" description="Disordered" evidence="2">
    <location>
        <begin position="1"/>
        <end position="67"/>
    </location>
</feature>
<feature type="compositionally biased region" description="Polar residues" evidence="2">
    <location>
        <begin position="460"/>
        <end position="480"/>
    </location>
</feature>
<sequence length="1214" mass="137423">MSPQQSSNYMNLKEKDKENHQDQPPTNQDIDPAQKQSNSSKYDNRRESLSRGILKPQAPDDTTLQGRRTTIHGFPLRTATSITPQPASASVNQVPNNSVTVTLSSTEAAAMLDEINKKAKREIQRRRVSFAPEVTMHKIDLIPVGSTSNQPQVEDFPKRRETIAVVPHRMADVVGTSSDHPSEPMKVHSLLTLDDDDAREILMDSSDIEEDNEEEEHHIINAEEEHEKDRDGDEEEENMMLTMIQANQVQALKAQTDLIDSDDNVTEQTMDLTQSLTFINRQMAKGKLSLLSGNAAVDQEQQVADADEDRPSQSTNRPFGNITALFDPDESANQSIIEGQQVDMSDDMELTGKYDLRLVKNNPQISTGTDAEAEANAEDEMDMDLTGKFQVREQAGGNVNDEAEDVAIDFNHAKRNTQPVSQASTQAQPNDEEVTMDFTHIFSNISRFPMGVNEEEDQPQQEMNTTANASESDVDLTNKQQEQDGEDEEMTMDLTQTFRPSNTETQQDPIFDEDEEGEQSMEITHLKATTDGAESDEEDENNDEITLMNTQLNRTIANYVAPSQDVLMTSTQLTPSPQPMAVQAPEHLTPIKPKRSHTTETGSPMSSKRRYSSANDDILQQIKTKLNALTPKKPRRESSLDNRDEHTETDQAKENSAITKYQPASEVLAVPEPFVLEEEPLPPSFTPLREASDKRNSLTALDKVSFNLGPSTSSTGTDTATTTMIPLAQAHELPSASVVVDDDYTPVTIQQFFKDLSIEFFGTLDVLDQYQRAFQNVKYPEISALVPTSSSAITDLQYSIARSSNVPWLALSHFSCLEILKNLLELKEFFAKLESEFLQDNPNFVKEYYLAQSFNLQKSLSDHFILMKEYSDQIAEKKLLEWRDMLHQELVIGLGENARKIAEEISQGNETLKQLDLIEGEIIETLKHSNQQLTILREKLQDLETSKSEALITVRTELLHELDSLTEEESQLKSLEGELSQLETQLVDNTELLKEIKTKEQYIQDHKNINFSERLKQDTEQFEWKLQISGIRFIKLINSTIHFSLTHSKIKISYDILDESQRSVIIPESIKKKHPLTFHILNKYIKINHKESIDKFVQGLYSLYFTLVEFERDLFFLGSKYPLSIIHNLEGSDLEDLLQLSLLDYDKAQKRKVKHTFVFNLDQLLQSEGSITVLEPTSVDCQLIYGGNLSKDNSFLKNKFIQDNLDLGFIRQLA</sequence>
<reference evidence="4" key="2">
    <citation type="submission" date="2021-01" db="EMBL/GenBank/DDBJ databases">
        <authorList>
            <person name="Schikora-Tamarit M.A."/>
        </authorList>
    </citation>
    <scope>NUCLEOTIDE SEQUENCE</scope>
    <source>
        <strain evidence="4">CBS2887</strain>
    </source>
</reference>
<feature type="compositionally biased region" description="Basic and acidic residues" evidence="2">
    <location>
        <begin position="215"/>
        <end position="231"/>
    </location>
</feature>
<dbReference type="PANTHER" id="PTHR28260:SF1">
    <property type="entry name" value="SPINDLE POLE BODY COMPONENT SPC105"/>
    <property type="match status" value="1"/>
</dbReference>
<dbReference type="EMBL" id="JAEUBG010004316">
    <property type="protein sequence ID" value="KAH3681699.1"/>
    <property type="molecule type" value="Genomic_DNA"/>
</dbReference>
<keyword evidence="5" id="KW-1185">Reference proteome</keyword>
<feature type="compositionally biased region" description="Polar residues" evidence="2">
    <location>
        <begin position="22"/>
        <end position="41"/>
    </location>
</feature>
<dbReference type="GO" id="GO:0034501">
    <property type="term" value="P:protein localization to kinetochore"/>
    <property type="evidence" value="ECO:0007669"/>
    <property type="project" value="TreeGrafter"/>
</dbReference>
<dbReference type="SMART" id="SM00787">
    <property type="entry name" value="Spc7"/>
    <property type="match status" value="1"/>
</dbReference>
<dbReference type="InterPro" id="IPR013253">
    <property type="entry name" value="Spc7_domain"/>
</dbReference>
<evidence type="ECO:0000259" key="3">
    <source>
        <dbReference type="SMART" id="SM00787"/>
    </source>
</evidence>
<evidence type="ECO:0000256" key="1">
    <source>
        <dbReference type="SAM" id="Coils"/>
    </source>
</evidence>
<dbReference type="GO" id="GO:0000776">
    <property type="term" value="C:kinetochore"/>
    <property type="evidence" value="ECO:0007669"/>
    <property type="project" value="TreeGrafter"/>
</dbReference>
<evidence type="ECO:0000313" key="4">
    <source>
        <dbReference type="EMBL" id="KAH3681699.1"/>
    </source>
</evidence>
<dbReference type="GO" id="GO:0007094">
    <property type="term" value="P:mitotic spindle assembly checkpoint signaling"/>
    <property type="evidence" value="ECO:0007669"/>
    <property type="project" value="TreeGrafter"/>
</dbReference>
<feature type="coiled-coil region" evidence="1">
    <location>
        <begin position="923"/>
        <end position="999"/>
    </location>
</feature>
<protein>
    <recommendedName>
        <fullName evidence="3">Spc7 kinetochore protein domain-containing protein</fullName>
    </recommendedName>
</protein>
<reference evidence="4" key="1">
    <citation type="journal article" date="2021" name="Open Biol.">
        <title>Shared evolutionary footprints suggest mitochondrial oxidative damage underlies multiple complex I losses in fungi.</title>
        <authorList>
            <person name="Schikora-Tamarit M.A."/>
            <person name="Marcet-Houben M."/>
            <person name="Nosek J."/>
            <person name="Gabaldon T."/>
        </authorList>
    </citation>
    <scope>NUCLEOTIDE SEQUENCE</scope>
    <source>
        <strain evidence="4">CBS2887</strain>
    </source>
</reference>
<feature type="region of interest" description="Disordered" evidence="2">
    <location>
        <begin position="207"/>
        <end position="234"/>
    </location>
</feature>
<dbReference type="Proteomes" id="UP000774326">
    <property type="component" value="Unassembled WGS sequence"/>
</dbReference>
<evidence type="ECO:0000256" key="2">
    <source>
        <dbReference type="SAM" id="MobiDB-lite"/>
    </source>
</evidence>
<feature type="domain" description="Spc7 kinetochore protein" evidence="3">
    <location>
        <begin position="740"/>
        <end position="1055"/>
    </location>
</feature>
<dbReference type="OrthoDB" id="5592879at2759"/>
<dbReference type="PANTHER" id="PTHR28260">
    <property type="entry name" value="SPINDLE POLE BODY COMPONENT SPC105"/>
    <property type="match status" value="1"/>
</dbReference>
<feature type="compositionally biased region" description="Basic and acidic residues" evidence="2">
    <location>
        <begin position="12"/>
        <end position="21"/>
    </location>
</feature>
<dbReference type="Pfam" id="PF08317">
    <property type="entry name" value="Spc7"/>
    <property type="match status" value="1"/>
</dbReference>
<feature type="region of interest" description="Disordered" evidence="2">
    <location>
        <begin position="572"/>
        <end position="664"/>
    </location>
</feature>
<keyword evidence="1" id="KW-0175">Coiled coil</keyword>
<feature type="compositionally biased region" description="Basic and acidic residues" evidence="2">
    <location>
        <begin position="636"/>
        <end position="653"/>
    </location>
</feature>
<dbReference type="InterPro" id="IPR033338">
    <property type="entry name" value="Spc105/Spc7"/>
</dbReference>
<accession>A0A9P8Q2M8</accession>
<comment type="caution">
    <text evidence="4">The sequence shown here is derived from an EMBL/GenBank/DDBJ whole genome shotgun (WGS) entry which is preliminary data.</text>
</comment>
<proteinExistence type="predicted"/>
<evidence type="ECO:0000313" key="5">
    <source>
        <dbReference type="Proteomes" id="UP000774326"/>
    </source>
</evidence>
<dbReference type="AlphaFoldDB" id="A0A9P8Q2M8"/>
<name>A0A9P8Q2M8_WICPI</name>
<feature type="region of interest" description="Disordered" evidence="2">
    <location>
        <begin position="454"/>
        <end position="491"/>
    </location>
</feature>
<gene>
    <name evidence="4" type="ORF">WICPIJ_007344</name>
</gene>
<organism evidence="4 5">
    <name type="scientific">Wickerhamomyces pijperi</name>
    <name type="common">Yeast</name>
    <name type="synonym">Pichia pijperi</name>
    <dbReference type="NCBI Taxonomy" id="599730"/>
    <lineage>
        <taxon>Eukaryota</taxon>
        <taxon>Fungi</taxon>
        <taxon>Dikarya</taxon>
        <taxon>Ascomycota</taxon>
        <taxon>Saccharomycotina</taxon>
        <taxon>Saccharomycetes</taxon>
        <taxon>Phaffomycetales</taxon>
        <taxon>Wickerhamomycetaceae</taxon>
        <taxon>Wickerhamomyces</taxon>
    </lineage>
</organism>
<feature type="region of interest" description="Disordered" evidence="2">
    <location>
        <begin position="299"/>
        <end position="318"/>
    </location>
</feature>
<dbReference type="GO" id="GO:1990758">
    <property type="term" value="P:mitotic sister chromatid biorientation"/>
    <property type="evidence" value="ECO:0007669"/>
    <property type="project" value="TreeGrafter"/>
</dbReference>
<feature type="compositionally biased region" description="Polar residues" evidence="2">
    <location>
        <begin position="1"/>
        <end position="10"/>
    </location>
</feature>